<dbReference type="AlphaFoldDB" id="A0A3D8RKE1"/>
<dbReference type="EMBL" id="PVWQ01000008">
    <property type="protein sequence ID" value="RDW74416.1"/>
    <property type="molecule type" value="Genomic_DNA"/>
</dbReference>
<feature type="compositionally biased region" description="Low complexity" evidence="1">
    <location>
        <begin position="33"/>
        <end position="44"/>
    </location>
</feature>
<feature type="compositionally biased region" description="Low complexity" evidence="1">
    <location>
        <begin position="57"/>
        <end position="75"/>
    </location>
</feature>
<feature type="region of interest" description="Disordered" evidence="1">
    <location>
        <begin position="1"/>
        <end position="112"/>
    </location>
</feature>
<dbReference type="Proteomes" id="UP000256690">
    <property type="component" value="Unassembled WGS sequence"/>
</dbReference>
<comment type="caution">
    <text evidence="2">The sequence shown here is derived from an EMBL/GenBank/DDBJ whole genome shotgun (WGS) entry which is preliminary data.</text>
</comment>
<keyword evidence="3" id="KW-1185">Reference proteome</keyword>
<organism evidence="2 3">
    <name type="scientific">Aspergillus mulundensis</name>
    <dbReference type="NCBI Taxonomy" id="1810919"/>
    <lineage>
        <taxon>Eukaryota</taxon>
        <taxon>Fungi</taxon>
        <taxon>Dikarya</taxon>
        <taxon>Ascomycota</taxon>
        <taxon>Pezizomycotina</taxon>
        <taxon>Eurotiomycetes</taxon>
        <taxon>Eurotiomycetidae</taxon>
        <taxon>Eurotiales</taxon>
        <taxon>Aspergillaceae</taxon>
        <taxon>Aspergillus</taxon>
        <taxon>Aspergillus subgen. Nidulantes</taxon>
    </lineage>
</organism>
<reference evidence="2 3" key="1">
    <citation type="journal article" date="2018" name="IMA Fungus">
        <title>IMA Genome-F 9: Draft genome sequence of Annulohypoxylon stygium, Aspergillus mulundensis, Berkeleyomyces basicola (syn. Thielaviopsis basicola), Ceratocystis smalleyi, two Cercospora beticola strains, Coleophoma cylindrospora, Fusarium fracticaudum, Phialophora cf. hyalina, and Morchella septimelata.</title>
        <authorList>
            <person name="Wingfield B.D."/>
            <person name="Bills G.F."/>
            <person name="Dong Y."/>
            <person name="Huang W."/>
            <person name="Nel W.J."/>
            <person name="Swalarsk-Parry B.S."/>
            <person name="Vaghefi N."/>
            <person name="Wilken P.M."/>
            <person name="An Z."/>
            <person name="de Beer Z.W."/>
            <person name="De Vos L."/>
            <person name="Chen L."/>
            <person name="Duong T.A."/>
            <person name="Gao Y."/>
            <person name="Hammerbacher A."/>
            <person name="Kikkert J.R."/>
            <person name="Li Y."/>
            <person name="Li H."/>
            <person name="Li K."/>
            <person name="Li Q."/>
            <person name="Liu X."/>
            <person name="Ma X."/>
            <person name="Naidoo K."/>
            <person name="Pethybridge S.J."/>
            <person name="Sun J."/>
            <person name="Steenkamp E.T."/>
            <person name="van der Nest M.A."/>
            <person name="van Wyk S."/>
            <person name="Wingfield M.J."/>
            <person name="Xiong C."/>
            <person name="Yue Q."/>
            <person name="Zhang X."/>
        </authorList>
    </citation>
    <scope>NUCLEOTIDE SEQUENCE [LARGE SCALE GENOMIC DNA]</scope>
    <source>
        <strain evidence="2 3">DSM 5745</strain>
    </source>
</reference>
<name>A0A3D8RKE1_9EURO</name>
<sequence length="213" mass="22579">MRSQDQNRASGRHHARSAPTLLPIAPRPPSSPPASTAIQPSSRSGYRDGRGSQPPDVAARTAASTSRARAAVAATGGRGTPQGAPHHRIGSHSTPGSRSSTSSSSMRSPEHQQYALQPDLNHHGSLSPLAMPLGSFSPPLCSISDIPGSMSLFSPYEHPYGSLDTSFLDASDGLGAAAFPSLEDFDLDTAGFQDDLMQGEWRWFAEDHEHSLR</sequence>
<dbReference type="GeneID" id="38117448"/>
<proteinExistence type="predicted"/>
<dbReference type="RefSeq" id="XP_026602184.1">
    <property type="nucleotide sequence ID" value="XM_026749094.1"/>
</dbReference>
<dbReference type="OrthoDB" id="5600085at2759"/>
<protein>
    <submittedName>
        <fullName evidence="2">Uncharacterized protein</fullName>
    </submittedName>
</protein>
<evidence type="ECO:0000313" key="3">
    <source>
        <dbReference type="Proteomes" id="UP000256690"/>
    </source>
</evidence>
<evidence type="ECO:0000313" key="2">
    <source>
        <dbReference type="EMBL" id="RDW74416.1"/>
    </source>
</evidence>
<gene>
    <name evidence="2" type="ORF">DSM5745_07078</name>
</gene>
<evidence type="ECO:0000256" key="1">
    <source>
        <dbReference type="SAM" id="MobiDB-lite"/>
    </source>
</evidence>
<accession>A0A3D8RKE1</accession>
<feature type="compositionally biased region" description="Low complexity" evidence="1">
    <location>
        <begin position="91"/>
        <end position="107"/>
    </location>
</feature>